<feature type="compositionally biased region" description="Polar residues" evidence="1">
    <location>
        <begin position="93"/>
        <end position="108"/>
    </location>
</feature>
<sequence length="1004" mass="115453">MADPSRYSGRYASASGRRSPVYHPGRASLPVGINYPSYADPYTTDHYGGDIHVTPVSHHDTMLPVRAPGDHRTTSIPITTTTYAVKKEREPVSSISRSTSVRDGSATGSRHRSSTLDSSRRPPIIVTTKHASPPSRAAHAFPNARSDSPIREPYRTSDELQYYTQPGSSIHRARSTNRAPYTATPLDTDDYARLRERTGDDRLRAGAYRPPREPAIYPYEPRHAPPVDIGSDGYEYTNPSDLVRYDLDTTRPHRHGRRDSYDHGYQRPSVSVSSDVARPYEQNERRFRGPPPTSRALDKYNRAADAGIYDRPEVQMPLPPAAPLAPHLSRSGRLSPGSPPGERRSASRSRPVSYQEPDYLSRDRGPNHERDARDRKYFQDDVSTRGFGLRIDPKDVDDVRRETREPESRTREELRNKRDSRVEDRVRARRSDEDFEPPRRRDDRKEYVDREPSTKTDDRKSHDDRSPKRRMDDDWEFVPRKDDRKEAREPRSAPEIRVHDEDADRKHRREGASSRERDYVGDAKDDRDDRKDRIKEKVTAGLGIAAAAMGLGTALKDKDGKDAQADRSDREGDSRDERKEDRPSNRRSHDSDDLRSWEDGDKHTRPSERQRSSRREADGRRSPPDDGLGSAEPTRDRDPDRNRDRNDERYRKARDTETSDDLKQYNHRATEAALTGEAADRPSRDTSASSADATSSRSRRKLRSSSFNPNDTNDLVALKAQLAAKESRDEEKADRPERASAPVREPPLERRSPPAEGDVDKYALVPAAQADVEGRGREMTVAEQDERQVRVVSPPRDKDDKKPIKGILKPPKPQFPEEPNPIREGVAPHKADKSKADVPPGARWTKISRALVNPDALTIGKERFEVRDDFVIVLRVLSKEEIQAYATATAQLREMKRQEYEKDKARIETDEPDSIRDDDRRRKHRHHRRGRDDDYDEDRRERDRDRDRGDRERDEDKDRDGHRRRRHYRQHEIDGDNYDDDVEDRPKAIEYHGHGHHRSHRVGE</sequence>
<feature type="compositionally biased region" description="Low complexity" evidence="1">
    <location>
        <begin position="324"/>
        <end position="336"/>
    </location>
</feature>
<dbReference type="InterPro" id="IPR058348">
    <property type="entry name" value="DUF8035"/>
</dbReference>
<proteinExistence type="predicted"/>
<gene>
    <name evidence="3" type="ORF">DL546_004188</name>
</gene>
<feature type="compositionally biased region" description="Basic and acidic residues" evidence="1">
    <location>
        <begin position="391"/>
        <end position="538"/>
    </location>
</feature>
<name>A0A420Y0H7_9PEZI</name>
<feature type="compositionally biased region" description="Low complexity" evidence="1">
    <location>
        <begin position="540"/>
        <end position="554"/>
    </location>
</feature>
<feature type="compositionally biased region" description="Basic and acidic residues" evidence="1">
    <location>
        <begin position="826"/>
        <end position="836"/>
    </location>
</feature>
<reference evidence="3 4" key="1">
    <citation type="submission" date="2018-08" db="EMBL/GenBank/DDBJ databases">
        <title>Draft genome of the lignicolous fungus Coniochaeta pulveracea.</title>
        <authorList>
            <person name="Borstlap C.J."/>
            <person name="De Witt R.N."/>
            <person name="Botha A."/>
            <person name="Volschenk H."/>
        </authorList>
    </citation>
    <scope>NUCLEOTIDE SEQUENCE [LARGE SCALE GENOMIC DNA]</scope>
    <source>
        <strain evidence="3 4">CAB683</strain>
    </source>
</reference>
<feature type="compositionally biased region" description="Basic and acidic residues" evidence="1">
    <location>
        <begin position="746"/>
        <end position="761"/>
    </location>
</feature>
<keyword evidence="4" id="KW-1185">Reference proteome</keyword>
<feature type="compositionally biased region" description="Basic and acidic residues" evidence="1">
    <location>
        <begin position="633"/>
        <end position="670"/>
    </location>
</feature>
<organism evidence="3 4">
    <name type="scientific">Coniochaeta pulveracea</name>
    <dbReference type="NCBI Taxonomy" id="177199"/>
    <lineage>
        <taxon>Eukaryota</taxon>
        <taxon>Fungi</taxon>
        <taxon>Dikarya</taxon>
        <taxon>Ascomycota</taxon>
        <taxon>Pezizomycotina</taxon>
        <taxon>Sordariomycetes</taxon>
        <taxon>Sordariomycetidae</taxon>
        <taxon>Coniochaetales</taxon>
        <taxon>Coniochaetaceae</taxon>
        <taxon>Coniochaeta</taxon>
    </lineage>
</organism>
<dbReference type="OrthoDB" id="5418088at2759"/>
<dbReference type="AlphaFoldDB" id="A0A420Y0H7"/>
<feature type="compositionally biased region" description="Pro residues" evidence="1">
    <location>
        <begin position="810"/>
        <end position="819"/>
    </location>
</feature>
<feature type="region of interest" description="Disordered" evidence="1">
    <location>
        <begin position="312"/>
        <end position="841"/>
    </location>
</feature>
<feature type="region of interest" description="Disordered" evidence="1">
    <location>
        <begin position="166"/>
        <end position="185"/>
    </location>
</feature>
<evidence type="ECO:0000259" key="2">
    <source>
        <dbReference type="Pfam" id="PF26118"/>
    </source>
</evidence>
<feature type="compositionally biased region" description="Basic and acidic residues" evidence="1">
    <location>
        <begin position="984"/>
        <end position="993"/>
    </location>
</feature>
<feature type="domain" description="DUF8035" evidence="2">
    <location>
        <begin position="842"/>
        <end position="894"/>
    </location>
</feature>
<evidence type="ECO:0000256" key="1">
    <source>
        <dbReference type="SAM" id="MobiDB-lite"/>
    </source>
</evidence>
<dbReference type="Proteomes" id="UP000275385">
    <property type="component" value="Unassembled WGS sequence"/>
</dbReference>
<accession>A0A420Y0H7</accession>
<dbReference type="Pfam" id="PF26118">
    <property type="entry name" value="DUF8035"/>
    <property type="match status" value="1"/>
</dbReference>
<feature type="compositionally biased region" description="Basic and acidic residues" evidence="1">
    <location>
        <begin position="899"/>
        <end position="920"/>
    </location>
</feature>
<dbReference type="STRING" id="177199.A0A420Y0H7"/>
<evidence type="ECO:0000313" key="3">
    <source>
        <dbReference type="EMBL" id="RKU41423.1"/>
    </source>
</evidence>
<protein>
    <recommendedName>
        <fullName evidence="2">DUF8035 domain-containing protein</fullName>
    </recommendedName>
</protein>
<feature type="compositionally biased region" description="Basic and acidic residues" evidence="1">
    <location>
        <begin position="772"/>
        <end position="803"/>
    </location>
</feature>
<feature type="compositionally biased region" description="Basic and acidic residues" evidence="1">
    <location>
        <begin position="725"/>
        <end position="738"/>
    </location>
</feature>
<feature type="compositionally biased region" description="Basic and acidic residues" evidence="1">
    <location>
        <begin position="359"/>
        <end position="383"/>
    </location>
</feature>
<feature type="compositionally biased region" description="Low complexity" evidence="1">
    <location>
        <begin position="685"/>
        <end position="696"/>
    </location>
</feature>
<dbReference type="PANTHER" id="PTHR42081:SF1">
    <property type="entry name" value="ZINC FINGER PROTEIN DHHC DOMAIN CONTAINING PROTEIN"/>
    <property type="match status" value="1"/>
</dbReference>
<feature type="compositionally biased region" description="Basic residues" evidence="1">
    <location>
        <begin position="994"/>
        <end position="1004"/>
    </location>
</feature>
<feature type="compositionally biased region" description="Basic and acidic residues" evidence="1">
    <location>
        <begin position="555"/>
        <end position="624"/>
    </location>
</feature>
<comment type="caution">
    <text evidence="3">The sequence shown here is derived from an EMBL/GenBank/DDBJ whole genome shotgun (WGS) entry which is preliminary data.</text>
</comment>
<evidence type="ECO:0000313" key="4">
    <source>
        <dbReference type="Proteomes" id="UP000275385"/>
    </source>
</evidence>
<feature type="compositionally biased region" description="Basic and acidic residues" evidence="1">
    <location>
        <begin position="937"/>
        <end position="961"/>
    </location>
</feature>
<feature type="compositionally biased region" description="Low complexity" evidence="1">
    <location>
        <begin position="1"/>
        <end position="19"/>
    </location>
</feature>
<feature type="region of interest" description="Disordered" evidence="1">
    <location>
        <begin position="204"/>
        <end position="299"/>
    </location>
</feature>
<feature type="region of interest" description="Disordered" evidence="1">
    <location>
        <begin position="1"/>
        <end position="30"/>
    </location>
</feature>
<feature type="region of interest" description="Disordered" evidence="1">
    <location>
        <begin position="86"/>
        <end position="152"/>
    </location>
</feature>
<dbReference type="PANTHER" id="PTHR42081">
    <property type="entry name" value="ZINC FINGER PROTEIN DHHC DOMAIN CONTAINING PROTEIN"/>
    <property type="match status" value="1"/>
</dbReference>
<dbReference type="EMBL" id="QVQW01000075">
    <property type="protein sequence ID" value="RKU41423.1"/>
    <property type="molecule type" value="Genomic_DNA"/>
</dbReference>
<feature type="region of interest" description="Disordered" evidence="1">
    <location>
        <begin position="899"/>
        <end position="1004"/>
    </location>
</feature>